<gene>
    <name evidence="1" type="ORF">PABY_12850</name>
</gene>
<evidence type="ECO:0000313" key="1">
    <source>
        <dbReference type="EMBL" id="BES81718.1"/>
    </source>
</evidence>
<dbReference type="EMBL" id="AP028907">
    <property type="protein sequence ID" value="BES81718.1"/>
    <property type="molecule type" value="Genomic_DNA"/>
</dbReference>
<accession>A0ABM8IZM2</accession>
<keyword evidence="2" id="KW-1185">Reference proteome</keyword>
<proteinExistence type="predicted"/>
<evidence type="ECO:0000313" key="2">
    <source>
        <dbReference type="Proteomes" id="UP001341135"/>
    </source>
</evidence>
<sequence length="139" mass="15336">MVLHLPVCSAKMTRIVRAHLGSGRRVVILVDAELGRAGERERSVREKHRLGGGAEVIAVGPCMEALACTAPGLRGCRDKPCSRGPVRAVNEYWRRRRRDCEKCFLPQLLLEADGAGGLEKAEEFRRLLEAVSKACGKWS</sequence>
<name>A0ABM8IZM2_9CREN</name>
<reference evidence="1 2" key="1">
    <citation type="submission" date="2023-09" db="EMBL/GenBank/DDBJ databases">
        <title>Pyrofollis japonicus gen. nov. sp. nov., a novel member of the family Pyrodictiaceae isolated from the Iheya North hydrothermal field.</title>
        <authorList>
            <person name="Miyazaki U."/>
            <person name="Sanari M."/>
            <person name="Tame A."/>
            <person name="Kitajima M."/>
            <person name="Okamoto A."/>
            <person name="Sawayama S."/>
            <person name="Miyazaki J."/>
            <person name="Takai K."/>
            <person name="Nakagawa S."/>
        </authorList>
    </citation>
    <scope>NUCLEOTIDE SEQUENCE [LARGE SCALE GENOMIC DNA]</scope>
    <source>
        <strain evidence="1 2">AV2</strain>
    </source>
</reference>
<organism evidence="1 2">
    <name type="scientific">Pyrodictium abyssi</name>
    <dbReference type="NCBI Taxonomy" id="54256"/>
    <lineage>
        <taxon>Archaea</taxon>
        <taxon>Thermoproteota</taxon>
        <taxon>Thermoprotei</taxon>
        <taxon>Desulfurococcales</taxon>
        <taxon>Pyrodictiaceae</taxon>
        <taxon>Pyrodictium</taxon>
    </lineage>
</organism>
<dbReference type="Proteomes" id="UP001341135">
    <property type="component" value="Chromosome"/>
</dbReference>
<protein>
    <submittedName>
        <fullName evidence="1">Uncharacterized protein</fullName>
    </submittedName>
</protein>